<keyword evidence="2 3" id="KW-0802">TPR repeat</keyword>
<dbReference type="PANTHER" id="PTHR44943">
    <property type="entry name" value="CELLULOSE SYNTHASE OPERON PROTEIN C"/>
    <property type="match status" value="1"/>
</dbReference>
<dbReference type="GO" id="GO:0004674">
    <property type="term" value="F:protein serine/threonine kinase activity"/>
    <property type="evidence" value="ECO:0007669"/>
    <property type="project" value="UniProtKB-KW"/>
</dbReference>
<dbReference type="Gene3D" id="1.25.40.10">
    <property type="entry name" value="Tetratricopeptide repeat domain"/>
    <property type="match status" value="4"/>
</dbReference>
<reference evidence="6 7" key="1">
    <citation type="submission" date="2017-06" db="EMBL/GenBank/DDBJ databases">
        <title>Genome sequencing of cyanobaciteial culture collection at National Institute for Environmental Studies (NIES).</title>
        <authorList>
            <person name="Hirose Y."/>
            <person name="Shimura Y."/>
            <person name="Fujisawa T."/>
            <person name="Nakamura Y."/>
            <person name="Kawachi M."/>
        </authorList>
    </citation>
    <scope>NUCLEOTIDE SEQUENCE [LARGE SCALE GENOMIC DNA]</scope>
    <source>
        <strain evidence="6 7">NIES-37</strain>
    </source>
</reference>
<dbReference type="Pfam" id="PF00515">
    <property type="entry name" value="TPR_1"/>
    <property type="match status" value="1"/>
</dbReference>
<dbReference type="SUPFAM" id="SSF56112">
    <property type="entry name" value="Protein kinase-like (PK-like)"/>
    <property type="match status" value="1"/>
</dbReference>
<dbReference type="PROSITE" id="PS50005">
    <property type="entry name" value="TPR"/>
    <property type="match status" value="10"/>
</dbReference>
<dbReference type="Pfam" id="PF13414">
    <property type="entry name" value="TPR_11"/>
    <property type="match status" value="1"/>
</dbReference>
<feature type="repeat" description="TPR" evidence="3">
    <location>
        <begin position="466"/>
        <end position="499"/>
    </location>
</feature>
<keyword evidence="6" id="KW-0418">Kinase</keyword>
<evidence type="ECO:0000259" key="5">
    <source>
        <dbReference type="PROSITE" id="PS50011"/>
    </source>
</evidence>
<dbReference type="CDD" id="cd14014">
    <property type="entry name" value="STKc_PknB_like"/>
    <property type="match status" value="1"/>
</dbReference>
<dbReference type="PROSITE" id="PS00107">
    <property type="entry name" value="PROTEIN_KINASE_ATP"/>
    <property type="match status" value="1"/>
</dbReference>
<keyword evidence="1" id="KW-0677">Repeat</keyword>
<keyword evidence="6" id="KW-0808">Transferase</keyword>
<dbReference type="Gene3D" id="1.10.510.10">
    <property type="entry name" value="Transferase(Phosphotransferase) domain 1"/>
    <property type="match status" value="1"/>
</dbReference>
<evidence type="ECO:0000256" key="2">
    <source>
        <dbReference type="ARBA" id="ARBA00022803"/>
    </source>
</evidence>
<evidence type="ECO:0000313" key="6">
    <source>
        <dbReference type="EMBL" id="BAY99177.1"/>
    </source>
</evidence>
<dbReference type="RefSeq" id="WP_096577122.1">
    <property type="nucleotide sequence ID" value="NZ_CAWNJS010000001.1"/>
</dbReference>
<dbReference type="PANTHER" id="PTHR44943:SF4">
    <property type="entry name" value="TPR REPEAT-CONTAINING PROTEIN MJ0798"/>
    <property type="match status" value="1"/>
</dbReference>
<dbReference type="InterPro" id="IPR019734">
    <property type="entry name" value="TPR_rpt"/>
</dbReference>
<dbReference type="InterPro" id="IPR051685">
    <property type="entry name" value="Ycf3/AcsC/BcsC/TPR_MFPF"/>
</dbReference>
<feature type="repeat" description="TPR" evidence="3">
    <location>
        <begin position="398"/>
        <end position="431"/>
    </location>
</feature>
<feature type="repeat" description="TPR" evidence="3">
    <location>
        <begin position="636"/>
        <end position="669"/>
    </location>
</feature>
<dbReference type="GO" id="GO:0005524">
    <property type="term" value="F:ATP binding"/>
    <property type="evidence" value="ECO:0007669"/>
    <property type="project" value="UniProtKB-UniRule"/>
</dbReference>
<sequence length="706" mass="79991">MLGNTLVGRYQIISHLGGGGFGETFVACDTQLPGSPQCVVKKLKPQANDPVTLETARRLFDTEAQVLYKLGTHDCIPQLLAYFEENAEFYLVQEFIEGHNLSQELTPGKILTQTEVISLLMEILEILKFVHQQNVIHRDVNPYNLLRRKSDRKLVLIDFGAVKQISSQVITPQGHTKSTVAIGTPGYLPGEQAQGNPKYSSDIYAVGIVALQALTGLPPEQLEKDADTNEIIWQSHTKVSPEFAQVLNKMVCYDFRQRYNSATEALQALKDLTQPAAKTVALIPALPFKNLPNPQLKKEILHKILAATFILGVSGAIGIFIIDGIHTNNATELYKQGNTLYDLQRYQDALAVYDKAVDIRPLYPQGWYGKGKTLAELKQYKEALTAYDKAIQILPDYVEAWSARGLALANLQRYQEAIASFDKALQLEGNSPEIWNAKGEALSSLKQYDNAIKAYDKSIEIQKNYEIAWENKGLALHNLKRYDDAITAYDKALELKPDDASFHYNRGNSLVNVGRYEDALKDYDRAVQYKSDYYQAWLSRSNILMSLRRYPEAVESFDQVIKSNPGNFQAWYSRGWALHQSQRYQQAIDSYNKAISLRRNDYQVWYNLGNSQFNLQKYEDAIASYNRAVRYKPDYYESWYSKGNALVNLKRYQDAIAAYAQAIKYKPDYQQAIEASKQAQNQLQAEKSKPLVIPIITIPNPLAPKQ</sequence>
<dbReference type="InterPro" id="IPR013105">
    <property type="entry name" value="TPR_2"/>
</dbReference>
<dbReference type="SUPFAM" id="SSF48452">
    <property type="entry name" value="TPR-like"/>
    <property type="match status" value="1"/>
</dbReference>
<dbReference type="PROSITE" id="PS50293">
    <property type="entry name" value="TPR_REGION"/>
    <property type="match status" value="2"/>
</dbReference>
<feature type="binding site" evidence="4">
    <location>
        <position position="42"/>
    </location>
    <ligand>
        <name>ATP</name>
        <dbReference type="ChEBI" id="CHEBI:30616"/>
    </ligand>
</feature>
<dbReference type="InterPro" id="IPR017441">
    <property type="entry name" value="Protein_kinase_ATP_BS"/>
</dbReference>
<proteinExistence type="predicted"/>
<dbReference type="Gene3D" id="3.30.200.20">
    <property type="entry name" value="Phosphorylase Kinase, domain 1"/>
    <property type="match status" value="1"/>
</dbReference>
<dbReference type="EMBL" id="AP018248">
    <property type="protein sequence ID" value="BAY99177.1"/>
    <property type="molecule type" value="Genomic_DNA"/>
</dbReference>
<keyword evidence="7" id="KW-1185">Reference proteome</keyword>
<evidence type="ECO:0000256" key="3">
    <source>
        <dbReference type="PROSITE-ProRule" id="PRU00339"/>
    </source>
</evidence>
<name>A0A1Z4N0C6_9CYAN</name>
<dbReference type="AlphaFoldDB" id="A0A1Z4N0C6"/>
<dbReference type="Pfam" id="PF00069">
    <property type="entry name" value="Pkinase"/>
    <property type="match status" value="1"/>
</dbReference>
<keyword evidence="4" id="KW-0547">Nucleotide-binding</keyword>
<feature type="repeat" description="TPR" evidence="3">
    <location>
        <begin position="568"/>
        <end position="601"/>
    </location>
</feature>
<feature type="repeat" description="TPR" evidence="3">
    <location>
        <begin position="364"/>
        <end position="397"/>
    </location>
</feature>
<dbReference type="InterPro" id="IPR011009">
    <property type="entry name" value="Kinase-like_dom_sf"/>
</dbReference>
<dbReference type="InterPro" id="IPR011990">
    <property type="entry name" value="TPR-like_helical_dom_sf"/>
</dbReference>
<keyword evidence="6" id="KW-0723">Serine/threonine-protein kinase</keyword>
<organism evidence="6 7">
    <name type="scientific">Tolypothrix tenuis PCC 7101</name>
    <dbReference type="NCBI Taxonomy" id="231146"/>
    <lineage>
        <taxon>Bacteria</taxon>
        <taxon>Bacillati</taxon>
        <taxon>Cyanobacteriota</taxon>
        <taxon>Cyanophyceae</taxon>
        <taxon>Nostocales</taxon>
        <taxon>Tolypothrichaceae</taxon>
        <taxon>Tolypothrix</taxon>
    </lineage>
</organism>
<accession>A0A1Z4N0C6</accession>
<dbReference type="PROSITE" id="PS50011">
    <property type="entry name" value="PROTEIN_KINASE_DOM"/>
    <property type="match status" value="1"/>
</dbReference>
<feature type="repeat" description="TPR" evidence="3">
    <location>
        <begin position="500"/>
        <end position="533"/>
    </location>
</feature>
<gene>
    <name evidence="6" type="ORF">NIES37_31560</name>
</gene>
<dbReference type="InterPro" id="IPR000719">
    <property type="entry name" value="Prot_kinase_dom"/>
</dbReference>
<evidence type="ECO:0000256" key="1">
    <source>
        <dbReference type="ARBA" id="ARBA00022737"/>
    </source>
</evidence>
<dbReference type="Pfam" id="PF13432">
    <property type="entry name" value="TPR_16"/>
    <property type="match status" value="3"/>
</dbReference>
<dbReference type="Proteomes" id="UP000218785">
    <property type="component" value="Chromosome"/>
</dbReference>
<feature type="repeat" description="TPR" evidence="3">
    <location>
        <begin position="534"/>
        <end position="567"/>
    </location>
</feature>
<feature type="repeat" description="TPR" evidence="3">
    <location>
        <begin position="432"/>
        <end position="465"/>
    </location>
</feature>
<protein>
    <submittedName>
        <fullName evidence="6">TPR repeat-containing serine/threonine protein kinase</fullName>
    </submittedName>
</protein>
<feature type="domain" description="Protein kinase" evidence="5">
    <location>
        <begin position="10"/>
        <end position="277"/>
    </location>
</feature>
<feature type="repeat" description="TPR" evidence="3">
    <location>
        <begin position="602"/>
        <end position="635"/>
    </location>
</feature>
<feature type="repeat" description="TPR" evidence="3">
    <location>
        <begin position="330"/>
        <end position="363"/>
    </location>
</feature>
<dbReference type="SMART" id="SM00028">
    <property type="entry name" value="TPR"/>
    <property type="match status" value="10"/>
</dbReference>
<dbReference type="Pfam" id="PF07719">
    <property type="entry name" value="TPR_2"/>
    <property type="match status" value="1"/>
</dbReference>
<keyword evidence="4" id="KW-0067">ATP-binding</keyword>
<evidence type="ECO:0000256" key="4">
    <source>
        <dbReference type="PROSITE-ProRule" id="PRU10141"/>
    </source>
</evidence>
<dbReference type="KEGG" id="ttq:NIES37_31560"/>
<evidence type="ECO:0000313" key="7">
    <source>
        <dbReference type="Proteomes" id="UP000218785"/>
    </source>
</evidence>